<feature type="transmembrane region" description="Helical" evidence="10">
    <location>
        <begin position="22"/>
        <end position="42"/>
    </location>
</feature>
<reference evidence="13 14" key="1">
    <citation type="submission" date="2019-08" db="EMBL/GenBank/DDBJ databases">
        <authorList>
            <person name="Khan S.A."/>
            <person name="Jeon C.O."/>
            <person name="Jeong S.E."/>
        </authorList>
    </citation>
    <scope>NUCLEOTIDE SEQUENCE [LARGE SCALE GENOMIC DNA]</scope>
    <source>
        <strain evidence="14">IMCC1728</strain>
    </source>
</reference>
<evidence type="ECO:0000256" key="3">
    <source>
        <dbReference type="ARBA" id="ARBA00022553"/>
    </source>
</evidence>
<comment type="subcellular location">
    <subcellularLocation>
        <location evidence="1">Cytoplasm</location>
    </subcellularLocation>
</comment>
<feature type="domain" description="OmpR/PhoB-type" evidence="12">
    <location>
        <begin position="324"/>
        <end position="423"/>
    </location>
</feature>
<dbReference type="GO" id="GO:0006355">
    <property type="term" value="P:regulation of DNA-templated transcription"/>
    <property type="evidence" value="ECO:0007669"/>
    <property type="project" value="InterPro"/>
</dbReference>
<feature type="modified residue" description="4-aspartylphosphate" evidence="8">
    <location>
        <position position="247"/>
    </location>
</feature>
<evidence type="ECO:0000256" key="8">
    <source>
        <dbReference type="PROSITE-ProRule" id="PRU00169"/>
    </source>
</evidence>
<dbReference type="Proteomes" id="UP000321832">
    <property type="component" value="Unassembled WGS sequence"/>
</dbReference>
<dbReference type="InterPro" id="IPR012899">
    <property type="entry name" value="LTXXQ"/>
</dbReference>
<dbReference type="GO" id="GO:0032993">
    <property type="term" value="C:protein-DNA complex"/>
    <property type="evidence" value="ECO:0007669"/>
    <property type="project" value="TreeGrafter"/>
</dbReference>
<dbReference type="Pfam" id="PF00072">
    <property type="entry name" value="Response_reg"/>
    <property type="match status" value="1"/>
</dbReference>
<dbReference type="InterPro" id="IPR036388">
    <property type="entry name" value="WH-like_DNA-bd_sf"/>
</dbReference>
<evidence type="ECO:0000256" key="4">
    <source>
        <dbReference type="ARBA" id="ARBA00023012"/>
    </source>
</evidence>
<evidence type="ECO:0000256" key="10">
    <source>
        <dbReference type="SAM" id="Phobius"/>
    </source>
</evidence>
<name>A0A5C6U110_9BURK</name>
<dbReference type="Gene3D" id="1.10.10.10">
    <property type="entry name" value="Winged helix-like DNA-binding domain superfamily/Winged helix DNA-binding domain"/>
    <property type="match status" value="1"/>
</dbReference>
<dbReference type="GO" id="GO:0042597">
    <property type="term" value="C:periplasmic space"/>
    <property type="evidence" value="ECO:0007669"/>
    <property type="project" value="InterPro"/>
</dbReference>
<proteinExistence type="predicted"/>
<evidence type="ECO:0000256" key="1">
    <source>
        <dbReference type="ARBA" id="ARBA00004496"/>
    </source>
</evidence>
<evidence type="ECO:0000256" key="2">
    <source>
        <dbReference type="ARBA" id="ARBA00022490"/>
    </source>
</evidence>
<feature type="domain" description="Response regulatory" evidence="11">
    <location>
        <begin position="198"/>
        <end position="314"/>
    </location>
</feature>
<dbReference type="GO" id="GO:0005829">
    <property type="term" value="C:cytosol"/>
    <property type="evidence" value="ECO:0007669"/>
    <property type="project" value="TreeGrafter"/>
</dbReference>
<dbReference type="InterPro" id="IPR011006">
    <property type="entry name" value="CheY-like_superfamily"/>
</dbReference>
<evidence type="ECO:0000313" key="13">
    <source>
        <dbReference type="EMBL" id="TXC65375.1"/>
    </source>
</evidence>
<dbReference type="InterPro" id="IPR016032">
    <property type="entry name" value="Sig_transdc_resp-reg_C-effctor"/>
</dbReference>
<dbReference type="PROSITE" id="PS50110">
    <property type="entry name" value="RESPONSE_REGULATORY"/>
    <property type="match status" value="1"/>
</dbReference>
<sequence>MKTSTTAVAVANRRASGRSVRWMLSGMVVAVAATFALSAWAMPGGHGRPGMDGAGMMMDGRGAERMLDGINATDAQRTQIRQIFKAAADDMKAQREQRRALHERGPQIFSAPTVDAAAAESLRQQMVQLHDRASKRRMQAMLDASGADARAACEAGRAHEAARRDDARAHGAHARRAAPLVIAAAEREAAMLAPMTTRVLLIDDDARLSAMVGDYLRHSGFDVTTAGSLAAGRERLAAENFDALLLDLMLPDGDGLDLCRELRGTARTRGLPLLMLTARGEPLDRIVGLELGADDYLGKPFEPRELLARIKALLRRAQPQPADDEVLRFGRLEIDLGARMARLEGKPCDLTSHQFDLLVVLAQSPGRVLSRDQIMDSLKGHPLEAFDRSIDVHISRIRAVIEDDPKTPRRVLTVRGAGYVFAKKQDTDDES</sequence>
<dbReference type="SMART" id="SM00862">
    <property type="entry name" value="Trans_reg_C"/>
    <property type="match status" value="1"/>
</dbReference>
<dbReference type="PANTHER" id="PTHR48111:SF4">
    <property type="entry name" value="DNA-BINDING DUAL TRANSCRIPTIONAL REGULATOR OMPR"/>
    <property type="match status" value="1"/>
</dbReference>
<evidence type="ECO:0000256" key="6">
    <source>
        <dbReference type="ARBA" id="ARBA00023125"/>
    </source>
</evidence>
<keyword evidence="10" id="KW-0472">Membrane</keyword>
<keyword evidence="14" id="KW-1185">Reference proteome</keyword>
<dbReference type="Gene3D" id="1.20.120.1490">
    <property type="match status" value="1"/>
</dbReference>
<dbReference type="GO" id="GO:0000976">
    <property type="term" value="F:transcription cis-regulatory region binding"/>
    <property type="evidence" value="ECO:0007669"/>
    <property type="project" value="TreeGrafter"/>
</dbReference>
<dbReference type="SUPFAM" id="SSF46894">
    <property type="entry name" value="C-terminal effector domain of the bipartite response regulators"/>
    <property type="match status" value="1"/>
</dbReference>
<dbReference type="PROSITE" id="PS51755">
    <property type="entry name" value="OMPR_PHOB"/>
    <property type="match status" value="1"/>
</dbReference>
<protein>
    <submittedName>
        <fullName evidence="13">Response regulator</fullName>
    </submittedName>
</protein>
<feature type="DNA-binding region" description="OmpR/PhoB-type" evidence="9">
    <location>
        <begin position="324"/>
        <end position="423"/>
    </location>
</feature>
<evidence type="ECO:0000256" key="9">
    <source>
        <dbReference type="PROSITE-ProRule" id="PRU01091"/>
    </source>
</evidence>
<keyword evidence="6 9" id="KW-0238">DNA-binding</keyword>
<dbReference type="AlphaFoldDB" id="A0A5C6U110"/>
<evidence type="ECO:0000259" key="11">
    <source>
        <dbReference type="PROSITE" id="PS50110"/>
    </source>
</evidence>
<dbReference type="InterPro" id="IPR001867">
    <property type="entry name" value="OmpR/PhoB-type_DNA-bd"/>
</dbReference>
<dbReference type="SMART" id="SM00448">
    <property type="entry name" value="REC"/>
    <property type="match status" value="1"/>
</dbReference>
<keyword evidence="10" id="KW-1133">Transmembrane helix</keyword>
<accession>A0A5C6U110</accession>
<dbReference type="InterPro" id="IPR001789">
    <property type="entry name" value="Sig_transdc_resp-reg_receiver"/>
</dbReference>
<evidence type="ECO:0000259" key="12">
    <source>
        <dbReference type="PROSITE" id="PS51755"/>
    </source>
</evidence>
<keyword evidence="2" id="KW-0963">Cytoplasm</keyword>
<dbReference type="FunFam" id="1.10.10.10:FF:000099">
    <property type="entry name" value="Two-component system response regulator TorR"/>
    <property type="match status" value="1"/>
</dbReference>
<keyword evidence="4" id="KW-0902">Two-component regulatory system</keyword>
<dbReference type="PANTHER" id="PTHR48111">
    <property type="entry name" value="REGULATOR OF RPOS"/>
    <property type="match status" value="1"/>
</dbReference>
<dbReference type="EMBL" id="VOPW01000001">
    <property type="protein sequence ID" value="TXC65375.1"/>
    <property type="molecule type" value="Genomic_DNA"/>
</dbReference>
<dbReference type="GO" id="GO:0000156">
    <property type="term" value="F:phosphorelay response regulator activity"/>
    <property type="evidence" value="ECO:0007669"/>
    <property type="project" value="TreeGrafter"/>
</dbReference>
<dbReference type="Pfam" id="PF07813">
    <property type="entry name" value="LTXXQ"/>
    <property type="match status" value="1"/>
</dbReference>
<dbReference type="InterPro" id="IPR039420">
    <property type="entry name" value="WalR-like"/>
</dbReference>
<dbReference type="Gene3D" id="3.40.50.2300">
    <property type="match status" value="1"/>
</dbReference>
<organism evidence="13 14">
    <name type="scientific">Piscinibacter aquaticus</name>
    <dbReference type="NCBI Taxonomy" id="392597"/>
    <lineage>
        <taxon>Bacteria</taxon>
        <taxon>Pseudomonadati</taxon>
        <taxon>Pseudomonadota</taxon>
        <taxon>Betaproteobacteria</taxon>
        <taxon>Burkholderiales</taxon>
        <taxon>Sphaerotilaceae</taxon>
        <taxon>Piscinibacter</taxon>
    </lineage>
</organism>
<keyword evidence="7" id="KW-0804">Transcription</keyword>
<dbReference type="CDD" id="cd09916">
    <property type="entry name" value="CpxP_like"/>
    <property type="match status" value="1"/>
</dbReference>
<dbReference type="SUPFAM" id="SSF52172">
    <property type="entry name" value="CheY-like"/>
    <property type="match status" value="1"/>
</dbReference>
<dbReference type="Pfam" id="PF00486">
    <property type="entry name" value="Trans_reg_C"/>
    <property type="match status" value="1"/>
</dbReference>
<evidence type="ECO:0000313" key="14">
    <source>
        <dbReference type="Proteomes" id="UP000321832"/>
    </source>
</evidence>
<evidence type="ECO:0000256" key="7">
    <source>
        <dbReference type="ARBA" id="ARBA00023163"/>
    </source>
</evidence>
<keyword evidence="5" id="KW-0805">Transcription regulation</keyword>
<evidence type="ECO:0000256" key="5">
    <source>
        <dbReference type="ARBA" id="ARBA00023015"/>
    </source>
</evidence>
<dbReference type="Gene3D" id="6.10.250.690">
    <property type="match status" value="1"/>
</dbReference>
<comment type="caution">
    <text evidence="13">The sequence shown here is derived from an EMBL/GenBank/DDBJ whole genome shotgun (WGS) entry which is preliminary data.</text>
</comment>
<keyword evidence="10" id="KW-0812">Transmembrane</keyword>
<gene>
    <name evidence="13" type="ORF">FSC37_02480</name>
</gene>
<dbReference type="CDD" id="cd00383">
    <property type="entry name" value="trans_reg_C"/>
    <property type="match status" value="1"/>
</dbReference>
<keyword evidence="3 8" id="KW-0597">Phosphoprotein</keyword>